<evidence type="ECO:0000313" key="2">
    <source>
        <dbReference type="EMBL" id="CAD8087892.1"/>
    </source>
</evidence>
<keyword evidence="1" id="KW-1133">Transmembrane helix</keyword>
<accession>A0A8S1N7D8</accession>
<evidence type="ECO:0000256" key="1">
    <source>
        <dbReference type="SAM" id="Phobius"/>
    </source>
</evidence>
<feature type="transmembrane region" description="Helical" evidence="1">
    <location>
        <begin position="38"/>
        <end position="61"/>
    </location>
</feature>
<keyword evidence="3" id="KW-1185">Reference proteome</keyword>
<reference evidence="2" key="1">
    <citation type="submission" date="2021-01" db="EMBL/GenBank/DDBJ databases">
        <authorList>
            <consortium name="Genoscope - CEA"/>
            <person name="William W."/>
        </authorList>
    </citation>
    <scope>NUCLEOTIDE SEQUENCE</scope>
</reference>
<dbReference type="EMBL" id="CAJJDN010000052">
    <property type="protein sequence ID" value="CAD8087892.1"/>
    <property type="molecule type" value="Genomic_DNA"/>
</dbReference>
<dbReference type="Proteomes" id="UP000692954">
    <property type="component" value="Unassembled WGS sequence"/>
</dbReference>
<comment type="caution">
    <text evidence="2">The sequence shown here is derived from an EMBL/GenBank/DDBJ whole genome shotgun (WGS) entry which is preliminary data.</text>
</comment>
<evidence type="ECO:0000313" key="3">
    <source>
        <dbReference type="Proteomes" id="UP000692954"/>
    </source>
</evidence>
<keyword evidence="1" id="KW-0472">Membrane</keyword>
<organism evidence="2 3">
    <name type="scientific">Paramecium sonneborni</name>
    <dbReference type="NCBI Taxonomy" id="65129"/>
    <lineage>
        <taxon>Eukaryota</taxon>
        <taxon>Sar</taxon>
        <taxon>Alveolata</taxon>
        <taxon>Ciliophora</taxon>
        <taxon>Intramacronucleata</taxon>
        <taxon>Oligohymenophorea</taxon>
        <taxon>Peniculida</taxon>
        <taxon>Parameciidae</taxon>
        <taxon>Paramecium</taxon>
    </lineage>
</organism>
<sequence length="110" mass="13245">MKLKLDLEDNQKMEIKQPGIQLPLELFHSMLNKMNQYMLFQVVLLELDYQLIHLLLVMIILQDVFQDFLNNYLNSIENQKSIIIQWSLQLVHNNKMVKLKRLLKFNKTKC</sequence>
<proteinExistence type="predicted"/>
<gene>
    <name evidence="2" type="ORF">PSON_ATCC_30995.1.T0520058</name>
</gene>
<dbReference type="AlphaFoldDB" id="A0A8S1N7D8"/>
<protein>
    <recommendedName>
        <fullName evidence="4">Transmembrane protein</fullName>
    </recommendedName>
</protein>
<name>A0A8S1N7D8_9CILI</name>
<evidence type="ECO:0008006" key="4">
    <source>
        <dbReference type="Google" id="ProtNLM"/>
    </source>
</evidence>
<keyword evidence="1" id="KW-0812">Transmembrane</keyword>